<organism evidence="1 2">
    <name type="scientific">Lentinus brumalis</name>
    <dbReference type="NCBI Taxonomy" id="2498619"/>
    <lineage>
        <taxon>Eukaryota</taxon>
        <taxon>Fungi</taxon>
        <taxon>Dikarya</taxon>
        <taxon>Basidiomycota</taxon>
        <taxon>Agaricomycotina</taxon>
        <taxon>Agaricomycetes</taxon>
        <taxon>Polyporales</taxon>
        <taxon>Polyporaceae</taxon>
        <taxon>Lentinus</taxon>
    </lineage>
</organism>
<evidence type="ECO:0008006" key="3">
    <source>
        <dbReference type="Google" id="ProtNLM"/>
    </source>
</evidence>
<proteinExistence type="predicted"/>
<accession>A0A371D4B9</accession>
<keyword evidence="2" id="KW-1185">Reference proteome</keyword>
<dbReference type="InterPro" id="IPR032675">
    <property type="entry name" value="LRR_dom_sf"/>
</dbReference>
<dbReference type="AlphaFoldDB" id="A0A371D4B9"/>
<sequence length="527" mass="59824">MTTVAHTQTADRELDTRCVHNGPIKSRDYIFTALTPSGRHIPSNAPADTREESDLSPAERVFACKELGTQIWGAFAANATKGELFNLLAISKNSFLGLVPEIWRDLGKNIHVLLNLLNLRYFDYGLPRSYLIGNAYLSFVKYNINAIIRSFQLIKMGFYGQHVRKVEVNTVTVTPGTFAFLSTLFHNSSALFCSLVKLEWMEASARNNDLLYVLTPALEHLYIQTFDFPDAQDSSVAFSGWVTRVCQTTATISPDLRYLGIEAYGTLSVKLALDFFQSLHALKVHRIDVETSEELPPAGQMAELTELQLASWSGSSAIFDVMLTVCPSAATTLRRVDLQSLAHLYYPENTDFIYHVEPLLSVPQLEHVVLNFPNHIFRYTDEHLRRMSAAWPNIEKLGLSFECERGSSVPELATLGHVAFHCRRLQSITVPAFVGAWLKDGKYRIDSPPNHPLREIRTQNIEYKIERRHEITVALRRAFQDLVPYYPGYGAYERQREADHALLPPYVLRSRLTAISLRDLEPQFYYT</sequence>
<reference evidence="1 2" key="1">
    <citation type="journal article" date="2018" name="Biotechnol. Biofuels">
        <title>Integrative visual omics of the white-rot fungus Polyporus brumalis exposes the biotechnological potential of its oxidative enzymes for delignifying raw plant biomass.</title>
        <authorList>
            <person name="Miyauchi S."/>
            <person name="Rancon A."/>
            <person name="Drula E."/>
            <person name="Hage H."/>
            <person name="Chaduli D."/>
            <person name="Favel A."/>
            <person name="Grisel S."/>
            <person name="Henrissat B."/>
            <person name="Herpoel-Gimbert I."/>
            <person name="Ruiz-Duenas F.J."/>
            <person name="Chevret D."/>
            <person name="Hainaut M."/>
            <person name="Lin J."/>
            <person name="Wang M."/>
            <person name="Pangilinan J."/>
            <person name="Lipzen A."/>
            <person name="Lesage-Meessen L."/>
            <person name="Navarro D."/>
            <person name="Riley R."/>
            <person name="Grigoriev I.V."/>
            <person name="Zhou S."/>
            <person name="Raouche S."/>
            <person name="Rosso M.N."/>
        </authorList>
    </citation>
    <scope>NUCLEOTIDE SEQUENCE [LARGE SCALE GENOMIC DNA]</scope>
    <source>
        <strain evidence="1 2">BRFM 1820</strain>
    </source>
</reference>
<evidence type="ECO:0000313" key="2">
    <source>
        <dbReference type="Proteomes" id="UP000256964"/>
    </source>
</evidence>
<evidence type="ECO:0000313" key="1">
    <source>
        <dbReference type="EMBL" id="RDX47388.1"/>
    </source>
</evidence>
<dbReference type="Gene3D" id="3.80.10.10">
    <property type="entry name" value="Ribonuclease Inhibitor"/>
    <property type="match status" value="1"/>
</dbReference>
<dbReference type="SUPFAM" id="SSF52047">
    <property type="entry name" value="RNI-like"/>
    <property type="match status" value="1"/>
</dbReference>
<dbReference type="EMBL" id="KZ857419">
    <property type="protein sequence ID" value="RDX47388.1"/>
    <property type="molecule type" value="Genomic_DNA"/>
</dbReference>
<protein>
    <recommendedName>
        <fullName evidence="3">F-box domain-containing protein</fullName>
    </recommendedName>
</protein>
<dbReference type="OrthoDB" id="2751365at2759"/>
<gene>
    <name evidence="1" type="ORF">OH76DRAFT_1484747</name>
</gene>
<dbReference type="Proteomes" id="UP000256964">
    <property type="component" value="Unassembled WGS sequence"/>
</dbReference>
<name>A0A371D4B9_9APHY</name>